<feature type="binding site" description="in other chain" evidence="6">
    <location>
        <position position="125"/>
    </location>
    <ligand>
        <name>NAD(+)</name>
        <dbReference type="ChEBI" id="CHEBI:57540"/>
        <note>ligand shared between two adjacent protomers</note>
    </ligand>
</feature>
<keyword evidence="2 6" id="KW-0479">Metal-binding</keyword>
<keyword evidence="4 6" id="KW-0408">Iron</keyword>
<keyword evidence="1 6" id="KW-0808">Transferase</keyword>
<dbReference type="GO" id="GO:0009229">
    <property type="term" value="P:thiamine diphosphate biosynthetic process"/>
    <property type="evidence" value="ECO:0007669"/>
    <property type="project" value="UniProtKB-UniRule"/>
</dbReference>
<feature type="binding site" description="in other chain" evidence="6">
    <location>
        <position position="222"/>
    </location>
    <ligand>
        <name>NAD(+)</name>
        <dbReference type="ChEBI" id="CHEBI:57540"/>
        <note>ligand shared between two adjacent protomers</note>
    </ligand>
</feature>
<comment type="function">
    <text evidence="6">Involved in the biosynthesis of the thiazole moiety of thiamine. Catalyzes the conversion of NAD and glycine to adenosine diphosphate 5-(2-hydroxyethyl)-4-methylthiazole-2-carboxylate (ADT), an adenylated thiazole intermediate, using free sulfide as a source of sulfur.</text>
</comment>
<dbReference type="AlphaFoldDB" id="A0A1V6C9W3"/>
<dbReference type="EC" id="2.4.2.59" evidence="6"/>
<feature type="binding site" evidence="6">
    <location>
        <position position="232"/>
    </location>
    <ligand>
        <name>glycine</name>
        <dbReference type="ChEBI" id="CHEBI:57305"/>
    </ligand>
</feature>
<sequence>MDEIDISKAIIEDFIKNFLDNLTVDVAIIGAGPSGLMCAYRLAQSRIKVAVFERQLRAGGGMPGGGMMFNSIAIQKDILGLFGELGISVRKYNEQIYVANSIETISALCYQAIKNGARIFNLMSVEDVVIRTDKICGIVINWSAVNWSKLHVDPLVVKAKFVVDATGHDAEICRIFEKKMEKKLITPTGSVAGEKSMWAEEGEKQIICNTKEVYPGLFVCGMAANAVFGSPRMGAIFGGMFLSGEKAADIIKEKLISLHR</sequence>
<comment type="catalytic activity">
    <reaction evidence="6">
        <text>hydrogen sulfide + glycine + NAD(+) = ADP-5-ethyl-4-methylthiazole-2-carboxylate + nicotinamide + 3 H2O + H(+)</text>
        <dbReference type="Rhea" id="RHEA:55704"/>
        <dbReference type="ChEBI" id="CHEBI:15377"/>
        <dbReference type="ChEBI" id="CHEBI:15378"/>
        <dbReference type="ChEBI" id="CHEBI:17154"/>
        <dbReference type="ChEBI" id="CHEBI:29919"/>
        <dbReference type="ChEBI" id="CHEBI:57305"/>
        <dbReference type="ChEBI" id="CHEBI:57540"/>
        <dbReference type="ChEBI" id="CHEBI:139151"/>
        <dbReference type="EC" id="2.4.2.59"/>
    </reaction>
</comment>
<feature type="binding site" description="in other chain" evidence="6">
    <location>
        <position position="34"/>
    </location>
    <ligand>
        <name>NAD(+)</name>
        <dbReference type="ChEBI" id="CHEBI:57540"/>
        <note>ligand shared between two adjacent protomers</note>
    </ligand>
</feature>
<dbReference type="SUPFAM" id="SSF51905">
    <property type="entry name" value="FAD/NAD(P)-binding domain"/>
    <property type="match status" value="1"/>
</dbReference>
<dbReference type="GO" id="GO:0052837">
    <property type="term" value="P:thiazole biosynthetic process"/>
    <property type="evidence" value="ECO:0007669"/>
    <property type="project" value="UniProtKB-UniRule"/>
</dbReference>
<dbReference type="Pfam" id="PF01946">
    <property type="entry name" value="Thi4"/>
    <property type="match status" value="1"/>
</dbReference>
<feature type="binding site" description="in other chain" evidence="6">
    <location>
        <begin position="53"/>
        <end position="54"/>
    </location>
    <ligand>
        <name>NAD(+)</name>
        <dbReference type="ChEBI" id="CHEBI:57540"/>
        <note>ligand shared between two adjacent protomers</note>
    </ligand>
</feature>
<dbReference type="GO" id="GO:0016763">
    <property type="term" value="F:pentosyltransferase activity"/>
    <property type="evidence" value="ECO:0007669"/>
    <property type="project" value="UniProtKB-UniRule"/>
</dbReference>
<evidence type="ECO:0000256" key="5">
    <source>
        <dbReference type="ARBA" id="ARBA00023027"/>
    </source>
</evidence>
<feature type="binding site" evidence="6">
    <location>
        <position position="153"/>
    </location>
    <ligand>
        <name>Fe cation</name>
        <dbReference type="ChEBI" id="CHEBI:24875"/>
        <note>ligand shared between two adjacent protomers</note>
    </ligand>
</feature>
<comment type="caution">
    <text evidence="7">The sequence shown here is derived from an EMBL/GenBank/DDBJ whole genome shotgun (WGS) entry which is preliminary data.</text>
</comment>
<dbReference type="NCBIfam" id="TIGR00292">
    <property type="entry name" value="sulfide-dependent adenosine diphosphate thiazole synthase"/>
    <property type="match status" value="1"/>
</dbReference>
<dbReference type="HAMAP" id="MF_00304">
    <property type="entry name" value="Thi4"/>
    <property type="match status" value="1"/>
</dbReference>
<keyword evidence="5 6" id="KW-0520">NAD</keyword>
<feature type="binding site" description="in other chain" evidence="6">
    <location>
        <position position="168"/>
    </location>
    <ligand>
        <name>Fe cation</name>
        <dbReference type="ChEBI" id="CHEBI:24875"/>
        <note>ligand shared between two adjacent protomers</note>
    </ligand>
</feature>
<comment type="pathway">
    <text evidence="6">Cofactor biosynthesis; thiamine diphosphate biosynthesis.</text>
</comment>
<feature type="binding site" evidence="6">
    <location>
        <begin position="151"/>
        <end position="153"/>
    </location>
    <ligand>
        <name>NAD(+)</name>
        <dbReference type="ChEBI" id="CHEBI:57540"/>
        <note>ligand shared between two adjacent protomers</note>
    </ligand>
</feature>
<dbReference type="Gene3D" id="3.50.50.60">
    <property type="entry name" value="FAD/NAD(P)-binding domain"/>
    <property type="match status" value="1"/>
</dbReference>
<dbReference type="GO" id="GO:0005506">
    <property type="term" value="F:iron ion binding"/>
    <property type="evidence" value="ECO:0007669"/>
    <property type="project" value="UniProtKB-UniRule"/>
</dbReference>
<feature type="binding site" description="in other chain" evidence="6">
    <location>
        <position position="61"/>
    </location>
    <ligand>
        <name>NAD(+)</name>
        <dbReference type="ChEBI" id="CHEBI:57540"/>
        <note>ligand shared between two adjacent protomers</note>
    </ligand>
</feature>
<dbReference type="Proteomes" id="UP000485562">
    <property type="component" value="Unassembled WGS sequence"/>
</dbReference>
<dbReference type="InterPro" id="IPR036188">
    <property type="entry name" value="FAD/NAD-bd_sf"/>
</dbReference>
<dbReference type="UniPathway" id="UPA00060"/>
<evidence type="ECO:0000256" key="3">
    <source>
        <dbReference type="ARBA" id="ARBA00022977"/>
    </source>
</evidence>
<dbReference type="GO" id="GO:0009228">
    <property type="term" value="P:thiamine biosynthetic process"/>
    <property type="evidence" value="ECO:0007669"/>
    <property type="project" value="UniProtKB-KW"/>
</dbReference>
<name>A0A1V6C9W3_UNCT6</name>
<comment type="cofactor">
    <cofactor evidence="6">
        <name>Fe(2+)</name>
        <dbReference type="ChEBI" id="CHEBI:29033"/>
    </cofactor>
</comment>
<reference evidence="7" key="1">
    <citation type="submission" date="2017-02" db="EMBL/GenBank/DDBJ databases">
        <title>Delving into the versatile metabolic prowess of the omnipresent phylum Bacteroidetes.</title>
        <authorList>
            <person name="Nobu M.K."/>
            <person name="Mei R."/>
            <person name="Narihiro T."/>
            <person name="Kuroda K."/>
            <person name="Liu W.-T."/>
        </authorList>
    </citation>
    <scope>NUCLEOTIDE SEQUENCE</scope>
    <source>
        <strain evidence="7">ADurb.Bin131</strain>
    </source>
</reference>
<comment type="similarity">
    <text evidence="6">Belongs to the THI4 family.</text>
</comment>
<dbReference type="EMBL" id="MWDQ01000071">
    <property type="protein sequence ID" value="OQB73660.1"/>
    <property type="molecule type" value="Genomic_DNA"/>
</dbReference>
<keyword evidence="3 6" id="KW-0784">Thiamine biosynthesis</keyword>
<proteinExistence type="inferred from homology"/>
<organism evidence="7">
    <name type="scientific">candidate division TA06 bacterium ADurb.Bin131</name>
    <dbReference type="NCBI Taxonomy" id="1852827"/>
    <lineage>
        <taxon>Bacteria</taxon>
        <taxon>Bacteria division TA06</taxon>
    </lineage>
</organism>
<evidence type="ECO:0000256" key="6">
    <source>
        <dbReference type="HAMAP-Rule" id="MF_00304"/>
    </source>
</evidence>
<dbReference type="PRINTS" id="PR00419">
    <property type="entry name" value="ADXRDTASE"/>
</dbReference>
<dbReference type="InterPro" id="IPR022828">
    <property type="entry name" value="Thi4_prok"/>
</dbReference>
<comment type="caution">
    <text evidence="6">Lacks conserved residue(s) required for the propagation of feature annotation.</text>
</comment>
<accession>A0A1V6C9W3</accession>
<protein>
    <recommendedName>
        <fullName evidence="6">Thiamine thiazole synthase</fullName>
        <ecNumber evidence="6">2.4.2.59</ecNumber>
    </recommendedName>
</protein>
<evidence type="ECO:0000256" key="1">
    <source>
        <dbReference type="ARBA" id="ARBA00022679"/>
    </source>
</evidence>
<dbReference type="PANTHER" id="PTHR43422:SF3">
    <property type="entry name" value="THIAMINE THIAZOLE SYNTHASE"/>
    <property type="match status" value="1"/>
</dbReference>
<evidence type="ECO:0000256" key="2">
    <source>
        <dbReference type="ARBA" id="ARBA00022723"/>
    </source>
</evidence>
<dbReference type="PANTHER" id="PTHR43422">
    <property type="entry name" value="THIAMINE THIAZOLE SYNTHASE"/>
    <property type="match status" value="1"/>
</dbReference>
<evidence type="ECO:0000313" key="7">
    <source>
        <dbReference type="EMBL" id="OQB73660.1"/>
    </source>
</evidence>
<dbReference type="InterPro" id="IPR002922">
    <property type="entry name" value="Thi4_fam"/>
</dbReference>
<evidence type="ECO:0000256" key="4">
    <source>
        <dbReference type="ARBA" id="ARBA00023004"/>
    </source>
</evidence>
<comment type="subunit">
    <text evidence="6">Homooctamer; tetramer of dimers.</text>
</comment>
<gene>
    <name evidence="6" type="primary">thi4</name>
    <name evidence="7" type="ORF">BWX89_00856</name>
</gene>